<dbReference type="Proteomes" id="UP000825701">
    <property type="component" value="Chromosome"/>
</dbReference>
<dbReference type="PANTHER" id="PTHR33204">
    <property type="entry name" value="TRANSCRIPTIONAL REGULATOR, MARR FAMILY"/>
    <property type="match status" value="1"/>
</dbReference>
<dbReference type="InterPro" id="IPR036388">
    <property type="entry name" value="WH-like_DNA-bd_sf"/>
</dbReference>
<dbReference type="PANTHER" id="PTHR33204:SF37">
    <property type="entry name" value="HTH-TYPE TRANSCRIPTIONAL REGULATOR YODB"/>
    <property type="match status" value="1"/>
</dbReference>
<organism evidence="5 6">
    <name type="scientific">Chenggangzhangella methanolivorans</name>
    <dbReference type="NCBI Taxonomy" id="1437009"/>
    <lineage>
        <taxon>Bacteria</taxon>
        <taxon>Pseudomonadati</taxon>
        <taxon>Pseudomonadota</taxon>
        <taxon>Alphaproteobacteria</taxon>
        <taxon>Hyphomicrobiales</taxon>
        <taxon>Methylopilaceae</taxon>
        <taxon>Chenggangzhangella</taxon>
    </lineage>
</organism>
<name>A0A9E6R8F5_9HYPH</name>
<evidence type="ECO:0000256" key="3">
    <source>
        <dbReference type="ARBA" id="ARBA00023163"/>
    </source>
</evidence>
<dbReference type="EMBL" id="CP081869">
    <property type="protein sequence ID" value="QZN99739.1"/>
    <property type="molecule type" value="Genomic_DNA"/>
</dbReference>
<dbReference type="SUPFAM" id="SSF46785">
    <property type="entry name" value="Winged helix' DNA-binding domain"/>
    <property type="match status" value="1"/>
</dbReference>
<evidence type="ECO:0000313" key="6">
    <source>
        <dbReference type="Proteomes" id="UP000825701"/>
    </source>
</evidence>
<keyword evidence="1" id="KW-0805">Transcription regulation</keyword>
<dbReference type="RefSeq" id="WP_261402845.1">
    <property type="nucleotide sequence ID" value="NZ_CP081869.1"/>
</dbReference>
<evidence type="ECO:0000259" key="4">
    <source>
        <dbReference type="PROSITE" id="PS51118"/>
    </source>
</evidence>
<evidence type="ECO:0000313" key="5">
    <source>
        <dbReference type="EMBL" id="QZN99739.1"/>
    </source>
</evidence>
<reference evidence="5" key="1">
    <citation type="submission" date="2021-08" db="EMBL/GenBank/DDBJ databases">
        <authorList>
            <person name="Zhang H."/>
            <person name="Xu M."/>
            <person name="Yu Z."/>
            <person name="Yang L."/>
            <person name="Cai Y."/>
        </authorList>
    </citation>
    <scope>NUCLEOTIDE SEQUENCE</scope>
    <source>
        <strain evidence="5">CHL1</strain>
    </source>
</reference>
<accession>A0A9E6R8F5</accession>
<evidence type="ECO:0000256" key="1">
    <source>
        <dbReference type="ARBA" id="ARBA00023015"/>
    </source>
</evidence>
<sequence>MPAAVADEDWAEDCAPRRVLELFGSKWTTMVLHVLHLRWGGSARSGALLRSLPGVSKKMLFQTLREMEESGLVLRHEDAAAVPACVEYRLTPLGVRFVEPLELLYDWGRRNADVLDELRPRATSRRR</sequence>
<dbReference type="InterPro" id="IPR036390">
    <property type="entry name" value="WH_DNA-bd_sf"/>
</dbReference>
<dbReference type="AlphaFoldDB" id="A0A9E6R8F5"/>
<dbReference type="KEGG" id="cmet:K6K41_24225"/>
<dbReference type="GO" id="GO:0003677">
    <property type="term" value="F:DNA binding"/>
    <property type="evidence" value="ECO:0007669"/>
    <property type="project" value="UniProtKB-KW"/>
</dbReference>
<keyword evidence="2" id="KW-0238">DNA-binding</keyword>
<protein>
    <submittedName>
        <fullName evidence="5">Helix-turn-helix transcriptional regulator</fullName>
    </submittedName>
</protein>
<keyword evidence="3" id="KW-0804">Transcription</keyword>
<proteinExistence type="predicted"/>
<evidence type="ECO:0000256" key="2">
    <source>
        <dbReference type="ARBA" id="ARBA00023125"/>
    </source>
</evidence>
<dbReference type="Pfam" id="PF01638">
    <property type="entry name" value="HxlR"/>
    <property type="match status" value="1"/>
</dbReference>
<keyword evidence="6" id="KW-1185">Reference proteome</keyword>
<dbReference type="PROSITE" id="PS51118">
    <property type="entry name" value="HTH_HXLR"/>
    <property type="match status" value="1"/>
</dbReference>
<dbReference type="InterPro" id="IPR002577">
    <property type="entry name" value="HTH_HxlR"/>
</dbReference>
<feature type="domain" description="HTH hxlR-type" evidence="4">
    <location>
        <begin position="14"/>
        <end position="116"/>
    </location>
</feature>
<dbReference type="Gene3D" id="1.10.10.10">
    <property type="entry name" value="Winged helix-like DNA-binding domain superfamily/Winged helix DNA-binding domain"/>
    <property type="match status" value="1"/>
</dbReference>
<gene>
    <name evidence="5" type="ORF">K6K41_24225</name>
</gene>